<dbReference type="Pfam" id="PF21814">
    <property type="entry name" value="DUF6883"/>
    <property type="match status" value="1"/>
</dbReference>
<dbReference type="HOGENOM" id="CLU_137827_2_0_3"/>
<dbReference type="KEGG" id="oni:Osc7112_2750"/>
<organism evidence="2 3">
    <name type="scientific">Phormidium nigroviride PCC 7112</name>
    <dbReference type="NCBI Taxonomy" id="179408"/>
    <lineage>
        <taxon>Bacteria</taxon>
        <taxon>Bacillati</taxon>
        <taxon>Cyanobacteriota</taxon>
        <taxon>Cyanophyceae</taxon>
        <taxon>Oscillatoriophycideae</taxon>
        <taxon>Oscillatoriales</taxon>
        <taxon>Oscillatoriaceae</taxon>
        <taxon>Phormidium</taxon>
    </lineage>
</organism>
<evidence type="ECO:0000259" key="1">
    <source>
        <dbReference type="Pfam" id="PF21814"/>
    </source>
</evidence>
<dbReference type="AlphaFoldDB" id="K9VIW3"/>
<reference evidence="2 3" key="1">
    <citation type="submission" date="2012-05" db="EMBL/GenBank/DDBJ databases">
        <title>Finished chromosome of genome of Oscillatoria sp. PCC 7112.</title>
        <authorList>
            <consortium name="US DOE Joint Genome Institute"/>
            <person name="Gugger M."/>
            <person name="Coursin T."/>
            <person name="Rippka R."/>
            <person name="Tandeau De Marsac N."/>
            <person name="Huntemann M."/>
            <person name="Wei C.-L."/>
            <person name="Han J."/>
            <person name="Detter J.C."/>
            <person name="Han C."/>
            <person name="Tapia R."/>
            <person name="Davenport K."/>
            <person name="Daligault H."/>
            <person name="Erkkila T."/>
            <person name="Gu W."/>
            <person name="Munk A.C.C."/>
            <person name="Teshima H."/>
            <person name="Xu Y."/>
            <person name="Chain P."/>
            <person name="Chen A."/>
            <person name="Krypides N."/>
            <person name="Mavromatis K."/>
            <person name="Markowitz V."/>
            <person name="Szeto E."/>
            <person name="Ivanova N."/>
            <person name="Mikhailova N."/>
            <person name="Ovchinnikova G."/>
            <person name="Pagani I."/>
            <person name="Pati A."/>
            <person name="Goodwin L."/>
            <person name="Peters L."/>
            <person name="Pitluck S."/>
            <person name="Woyke T."/>
            <person name="Kerfeld C."/>
        </authorList>
    </citation>
    <scope>NUCLEOTIDE SEQUENCE [LARGE SCALE GENOMIC DNA]</scope>
    <source>
        <strain evidence="2 3">PCC 7112</strain>
    </source>
</reference>
<dbReference type="OrthoDB" id="9794742at2"/>
<sequence>MKLPNDTIIAEAKITQYLLKFLLEDDKSLFLAQANYTQDNWQQLEKDLREQILPLDATPTEQTRYGNKYEIRDTLTGPNGISLRVVTVWMTEFPSQKTKFITLYPNKEV</sequence>
<dbReference type="EMBL" id="CP003614">
    <property type="protein sequence ID" value="AFZ07160.1"/>
    <property type="molecule type" value="Genomic_DNA"/>
</dbReference>
<evidence type="ECO:0000313" key="3">
    <source>
        <dbReference type="Proteomes" id="UP000010478"/>
    </source>
</evidence>
<protein>
    <recommendedName>
        <fullName evidence="1">DUF6883 domain-containing protein</fullName>
    </recommendedName>
</protein>
<evidence type="ECO:0000313" key="2">
    <source>
        <dbReference type="EMBL" id="AFZ07160.1"/>
    </source>
</evidence>
<gene>
    <name evidence="2" type="ORF">Osc7112_2750</name>
</gene>
<keyword evidence="3" id="KW-1185">Reference proteome</keyword>
<name>K9VIW3_9CYAN</name>
<feature type="domain" description="DUF6883" evidence="1">
    <location>
        <begin position="7"/>
        <end position="107"/>
    </location>
</feature>
<accession>K9VIW3</accession>
<proteinExistence type="predicted"/>
<dbReference type="InterPro" id="IPR049250">
    <property type="entry name" value="DUF6883"/>
</dbReference>
<dbReference type="RefSeq" id="WP_015176447.1">
    <property type="nucleotide sequence ID" value="NC_019729.1"/>
</dbReference>
<dbReference type="eggNOG" id="ENOG50332FE">
    <property type="taxonomic scope" value="Bacteria"/>
</dbReference>
<dbReference type="Proteomes" id="UP000010478">
    <property type="component" value="Chromosome"/>
</dbReference>